<gene>
    <name evidence="5" type="ORF">IRL76_00640</name>
</gene>
<sequence length="429" mass="46420">MNAHAILPRSDPGGSIDRVVVLHDYPHAEGGAGTLATLAAREFAARGVPVTFFSGASDLDAISDKGIEHAGATGRPLLDLPASTAILQGFHNRDASARLSTWIANYDTPRTVYHLHNWSQILSPAIFAALRPVESRLVVTCHDFFNLCPNGGVTDFRRTQPCELRPMSARCIATDCDRRSRLHKLWRTARHANLVRLARFARSEATFTFIHQAMRDRFVEGGFAGRDLAVLPNPVEPWTESRVRAEDNAGFLFVGRLSRDKGADIAAEAAAQSGVPMTLAGTGELFGSLRHRARGVRLAGWCDRSDLRALARNARAVVVPSRVTEPFGLVIIEAAASGVPVIVSDRAYLAADAERLGFGLAFDPAQDGALAAILDRISRDRTAVERMSKAGHAIASRLALSPEDWADRLLVLFERKLGHISAGAGVPLH</sequence>
<dbReference type="GO" id="GO:0016757">
    <property type="term" value="F:glycosyltransferase activity"/>
    <property type="evidence" value="ECO:0007669"/>
    <property type="project" value="UniProtKB-KW"/>
</dbReference>
<evidence type="ECO:0000256" key="2">
    <source>
        <dbReference type="ARBA" id="ARBA00022679"/>
    </source>
</evidence>
<evidence type="ECO:0000313" key="5">
    <source>
        <dbReference type="EMBL" id="QPC99128.1"/>
    </source>
</evidence>
<dbReference type="Pfam" id="PF13579">
    <property type="entry name" value="Glyco_trans_4_4"/>
    <property type="match status" value="1"/>
</dbReference>
<dbReference type="PANTHER" id="PTHR12526:SF510">
    <property type="entry name" value="D-INOSITOL 3-PHOSPHATE GLYCOSYLTRANSFERASE"/>
    <property type="match status" value="1"/>
</dbReference>
<dbReference type="AlphaFoldDB" id="A0A7S8F4U1"/>
<dbReference type="Pfam" id="PF00534">
    <property type="entry name" value="Glycos_transf_1"/>
    <property type="match status" value="1"/>
</dbReference>
<organism evidence="5 6">
    <name type="scientific">Qipengyuania soli</name>
    <dbReference type="NCBI Taxonomy" id="2782568"/>
    <lineage>
        <taxon>Bacteria</taxon>
        <taxon>Pseudomonadati</taxon>
        <taxon>Pseudomonadota</taxon>
        <taxon>Alphaproteobacteria</taxon>
        <taxon>Sphingomonadales</taxon>
        <taxon>Erythrobacteraceae</taxon>
        <taxon>Qipengyuania</taxon>
    </lineage>
</organism>
<dbReference type="EMBL" id="CP064654">
    <property type="protein sequence ID" value="QPC99128.1"/>
    <property type="molecule type" value="Genomic_DNA"/>
</dbReference>
<keyword evidence="6" id="KW-1185">Reference proteome</keyword>
<evidence type="ECO:0000259" key="4">
    <source>
        <dbReference type="Pfam" id="PF13579"/>
    </source>
</evidence>
<feature type="domain" description="Glycosyl transferase family 1" evidence="3">
    <location>
        <begin position="242"/>
        <end position="391"/>
    </location>
</feature>
<dbReference type="Proteomes" id="UP000594459">
    <property type="component" value="Chromosome"/>
</dbReference>
<protein>
    <submittedName>
        <fullName evidence="5">Glycosyltransferase family 4 protein</fullName>
    </submittedName>
</protein>
<dbReference type="InterPro" id="IPR028098">
    <property type="entry name" value="Glyco_trans_4-like_N"/>
</dbReference>
<reference evidence="5 6" key="1">
    <citation type="submission" date="2020-11" db="EMBL/GenBank/DDBJ databases">
        <title>The genome sequence of Erythrobacter sp. 6D36.</title>
        <authorList>
            <person name="Liu Y."/>
        </authorList>
    </citation>
    <scope>NUCLEOTIDE SEQUENCE [LARGE SCALE GENOMIC DNA]</scope>
    <source>
        <strain evidence="5 6">6D36</strain>
    </source>
</reference>
<evidence type="ECO:0000313" key="6">
    <source>
        <dbReference type="Proteomes" id="UP000594459"/>
    </source>
</evidence>
<keyword evidence="2 5" id="KW-0808">Transferase</keyword>
<keyword evidence="1" id="KW-0328">Glycosyltransferase</keyword>
<evidence type="ECO:0000256" key="1">
    <source>
        <dbReference type="ARBA" id="ARBA00022676"/>
    </source>
</evidence>
<name>A0A7S8F4U1_9SPHN</name>
<dbReference type="KEGG" id="qso:IRL76_00640"/>
<dbReference type="CDD" id="cd03801">
    <property type="entry name" value="GT4_PimA-like"/>
    <property type="match status" value="1"/>
</dbReference>
<accession>A0A7S8F4U1</accession>
<dbReference type="RefSeq" id="WP_200982209.1">
    <property type="nucleotide sequence ID" value="NZ_CP064654.1"/>
</dbReference>
<dbReference type="SUPFAM" id="SSF53756">
    <property type="entry name" value="UDP-Glycosyltransferase/glycogen phosphorylase"/>
    <property type="match status" value="1"/>
</dbReference>
<proteinExistence type="predicted"/>
<dbReference type="Gene3D" id="3.40.50.2000">
    <property type="entry name" value="Glycogen Phosphorylase B"/>
    <property type="match status" value="2"/>
</dbReference>
<dbReference type="InterPro" id="IPR001296">
    <property type="entry name" value="Glyco_trans_1"/>
</dbReference>
<evidence type="ECO:0000259" key="3">
    <source>
        <dbReference type="Pfam" id="PF00534"/>
    </source>
</evidence>
<dbReference type="PANTHER" id="PTHR12526">
    <property type="entry name" value="GLYCOSYLTRANSFERASE"/>
    <property type="match status" value="1"/>
</dbReference>
<feature type="domain" description="Glycosyltransferase subfamily 4-like N-terminal" evidence="4">
    <location>
        <begin position="30"/>
        <end position="233"/>
    </location>
</feature>